<proteinExistence type="predicted"/>
<name>A0AAD7WFD4_9TELE</name>
<evidence type="ECO:0000313" key="1">
    <source>
        <dbReference type="EMBL" id="KAJ8394768.1"/>
    </source>
</evidence>
<accession>A0AAD7WFD4</accession>
<evidence type="ECO:0000313" key="2">
    <source>
        <dbReference type="Proteomes" id="UP001221898"/>
    </source>
</evidence>
<keyword evidence="2" id="KW-1185">Reference proteome</keyword>
<organism evidence="1 2">
    <name type="scientific">Aldrovandia affinis</name>
    <dbReference type="NCBI Taxonomy" id="143900"/>
    <lineage>
        <taxon>Eukaryota</taxon>
        <taxon>Metazoa</taxon>
        <taxon>Chordata</taxon>
        <taxon>Craniata</taxon>
        <taxon>Vertebrata</taxon>
        <taxon>Euteleostomi</taxon>
        <taxon>Actinopterygii</taxon>
        <taxon>Neopterygii</taxon>
        <taxon>Teleostei</taxon>
        <taxon>Notacanthiformes</taxon>
        <taxon>Halosauridae</taxon>
        <taxon>Aldrovandia</taxon>
    </lineage>
</organism>
<dbReference type="EMBL" id="JAINUG010000122">
    <property type="protein sequence ID" value="KAJ8394768.1"/>
    <property type="molecule type" value="Genomic_DNA"/>
</dbReference>
<gene>
    <name evidence="1" type="ORF">AAFF_G00041230</name>
</gene>
<protein>
    <submittedName>
        <fullName evidence="1">Uncharacterized protein</fullName>
    </submittedName>
</protein>
<dbReference type="AlphaFoldDB" id="A0AAD7WFD4"/>
<reference evidence="1" key="1">
    <citation type="journal article" date="2023" name="Science">
        <title>Genome structures resolve the early diversification of teleost fishes.</title>
        <authorList>
            <person name="Parey E."/>
            <person name="Louis A."/>
            <person name="Montfort J."/>
            <person name="Bouchez O."/>
            <person name="Roques C."/>
            <person name="Iampietro C."/>
            <person name="Lluch J."/>
            <person name="Castinel A."/>
            <person name="Donnadieu C."/>
            <person name="Desvignes T."/>
            <person name="Floi Bucao C."/>
            <person name="Jouanno E."/>
            <person name="Wen M."/>
            <person name="Mejri S."/>
            <person name="Dirks R."/>
            <person name="Jansen H."/>
            <person name="Henkel C."/>
            <person name="Chen W.J."/>
            <person name="Zahm M."/>
            <person name="Cabau C."/>
            <person name="Klopp C."/>
            <person name="Thompson A.W."/>
            <person name="Robinson-Rechavi M."/>
            <person name="Braasch I."/>
            <person name="Lecointre G."/>
            <person name="Bobe J."/>
            <person name="Postlethwait J.H."/>
            <person name="Berthelot C."/>
            <person name="Roest Crollius H."/>
            <person name="Guiguen Y."/>
        </authorList>
    </citation>
    <scope>NUCLEOTIDE SEQUENCE</scope>
    <source>
        <strain evidence="1">NC1722</strain>
    </source>
</reference>
<comment type="caution">
    <text evidence="1">The sequence shown here is derived from an EMBL/GenBank/DDBJ whole genome shotgun (WGS) entry which is preliminary data.</text>
</comment>
<sequence>MPRGPLRCAAPLDRLPPRVRARCPLNPSLPLASETIAALPRAEQMDVPMEVIVGLVTADCSSQPHNHSTVSDDLSKVCLRGGGNGAQSALGRPGPCSTAHVGGGSGNVNVSHLLLLWTTAVGPQSAAEGTGAGISGPVLSVLSLQVDYRIVAESSVCPRGGWGVGACSRAGDLSDLFKALFFKGHRAVYEDGLSVVRFGLLPGHATPR</sequence>
<dbReference type="Proteomes" id="UP001221898">
    <property type="component" value="Unassembled WGS sequence"/>
</dbReference>